<proteinExistence type="predicted"/>
<dbReference type="EMBL" id="QRYT01000132">
    <property type="protein sequence ID" value="RGV02623.1"/>
    <property type="molecule type" value="Genomic_DNA"/>
</dbReference>
<dbReference type="Gene3D" id="3.40.50.1010">
    <property type="entry name" value="5'-nuclease"/>
    <property type="match status" value="1"/>
</dbReference>
<comment type="caution">
    <text evidence="2">The sequence shown here is derived from an EMBL/GenBank/DDBJ whole genome shotgun (WGS) entry which is preliminary data.</text>
</comment>
<reference evidence="2 3" key="1">
    <citation type="submission" date="2018-08" db="EMBL/GenBank/DDBJ databases">
        <title>A genome reference for cultivated species of the human gut microbiota.</title>
        <authorList>
            <person name="Zou Y."/>
            <person name="Xue W."/>
            <person name="Luo G."/>
        </authorList>
    </citation>
    <scope>NUCLEOTIDE SEQUENCE [LARGE SCALE GENOMIC DNA]</scope>
    <source>
        <strain evidence="2 3">AF14-8</strain>
    </source>
</reference>
<gene>
    <name evidence="2" type="ORF">DWW27_23965</name>
</gene>
<dbReference type="AlphaFoldDB" id="A0A412VBV7"/>
<dbReference type="Pfam" id="PF16289">
    <property type="entry name" value="PIN_12"/>
    <property type="match status" value="1"/>
</dbReference>
<evidence type="ECO:0000313" key="3">
    <source>
        <dbReference type="Proteomes" id="UP000285379"/>
    </source>
</evidence>
<evidence type="ECO:0000259" key="1">
    <source>
        <dbReference type="Pfam" id="PF16289"/>
    </source>
</evidence>
<feature type="domain" description="DUF4935" evidence="1">
    <location>
        <begin position="13"/>
        <end position="175"/>
    </location>
</feature>
<protein>
    <submittedName>
        <fullName evidence="2">DUF4935 domain-containing protein</fullName>
    </submittedName>
</protein>
<evidence type="ECO:0000313" key="2">
    <source>
        <dbReference type="EMBL" id="RGV02623.1"/>
    </source>
</evidence>
<dbReference type="Proteomes" id="UP000285379">
    <property type="component" value="Unassembled WGS sequence"/>
</dbReference>
<sequence length="362" mass="41109">MLNILNAKIMNHIIIDTNVIHLDFKLNKARIVTLCNTSTILGHEIFIPEVVIDEIVKQYDEKAEEYINSFNKALKKLSDLSTSPITQTPIDAKGFISNYRNELNNRIKQLGIGIIPYPNTGHKIMVARELGKKKPFKDSTKGYRDALIWDSVMEHTQKYSSNCGIIFLTANSKDFADKDKKDLHTDLIADCISNGIPTTSIRLVTDIQNFIDNEIILRSTELKEKFNQLQQDGGLGDIDFIQLIQDYISKDMLDNLISSNDFDSYPGYAPGLYENPEITSIEKVSCSFNTIREISSDTILIQSEVSVLVDLDCFIFRADLPLIDDSKFPTIIDYEWNDHYVLASDSATFKGCIYNRLLLNIL</sequence>
<dbReference type="InterPro" id="IPR032557">
    <property type="entry name" value="DUF4935"/>
</dbReference>
<accession>A0A412VBV7</accession>
<organism evidence="2 3">
    <name type="scientific">Phocaeicola vulgatus</name>
    <name type="common">Bacteroides vulgatus</name>
    <dbReference type="NCBI Taxonomy" id="821"/>
    <lineage>
        <taxon>Bacteria</taxon>
        <taxon>Pseudomonadati</taxon>
        <taxon>Bacteroidota</taxon>
        <taxon>Bacteroidia</taxon>
        <taxon>Bacteroidales</taxon>
        <taxon>Bacteroidaceae</taxon>
        <taxon>Phocaeicola</taxon>
    </lineage>
</organism>
<name>A0A412VBV7_PHOVU</name>